<dbReference type="PANTHER" id="PTHR43466">
    <property type="entry name" value="2-OXO-4-HYDROXY-4-CARBOXY-5-UREIDOIMIDAZOLINE DECARBOXYLASE-RELATED"/>
    <property type="match status" value="1"/>
</dbReference>
<dbReference type="GO" id="GO:0006144">
    <property type="term" value="P:purine nucleobase metabolic process"/>
    <property type="evidence" value="ECO:0007669"/>
    <property type="project" value="UniProtKB-KW"/>
</dbReference>
<proteinExistence type="predicted"/>
<keyword evidence="6" id="KW-0456">Lyase</keyword>
<dbReference type="InterPro" id="IPR036778">
    <property type="entry name" value="OHCU_decarboxylase_sf"/>
</dbReference>
<evidence type="ECO:0000256" key="1">
    <source>
        <dbReference type="ARBA" id="ARBA00001163"/>
    </source>
</evidence>
<protein>
    <recommendedName>
        <fullName evidence="3">2-oxo-4-hydroxy-4-carboxy-5-ureidoimidazoline decarboxylase</fullName>
        <ecNumber evidence="3">4.1.1.97</ecNumber>
    </recommendedName>
</protein>
<dbReference type="RefSeq" id="WP_014784762.1">
    <property type="nucleotide sequence ID" value="NC_018014.1"/>
</dbReference>
<gene>
    <name evidence="8" type="ordered locus">Terro_0866</name>
</gene>
<keyword evidence="9" id="KW-1185">Reference proteome</keyword>
<dbReference type="KEGG" id="trs:Terro_0866"/>
<organism evidence="8 9">
    <name type="scientific">Terriglobus roseus (strain DSM 18391 / NRRL B-41598 / KBS 63)</name>
    <dbReference type="NCBI Taxonomy" id="926566"/>
    <lineage>
        <taxon>Bacteria</taxon>
        <taxon>Pseudomonadati</taxon>
        <taxon>Acidobacteriota</taxon>
        <taxon>Terriglobia</taxon>
        <taxon>Terriglobales</taxon>
        <taxon>Acidobacteriaceae</taxon>
        <taxon>Terriglobus</taxon>
    </lineage>
</organism>
<dbReference type="NCBIfam" id="TIGR03180">
    <property type="entry name" value="UraD_2"/>
    <property type="match status" value="1"/>
</dbReference>
<name>I3ZD75_TERRK</name>
<dbReference type="eggNOG" id="COG3195">
    <property type="taxonomic scope" value="Bacteria"/>
</dbReference>
<sequence>MSYLDEWNAMSADAAAQVALPCCGSHAWAHGLAARRPLSTLPELLAASDAAWWSLNESDWREAFNSHPRIGEQHAQAAATDTSLRWSEGEQNSAMLSDDAAKAKLAAANKAYEAKFGRIFIVCATGKTAQEMLAILERRMHNIPEDELHESAEQQRQITHIRLRKWLTQKEEEQHA</sequence>
<dbReference type="GO" id="GO:0051997">
    <property type="term" value="F:2-oxo-4-hydroxy-4-carboxy-5-ureidoimidazoline decarboxylase activity"/>
    <property type="evidence" value="ECO:0007669"/>
    <property type="project" value="UniProtKB-EC"/>
</dbReference>
<dbReference type="EC" id="4.1.1.97" evidence="3"/>
<feature type="domain" description="Oxo-4-hydroxy-4-carboxy-5-ureidoimidazoline decarboxylase" evidence="7">
    <location>
        <begin position="8"/>
        <end position="164"/>
    </location>
</feature>
<dbReference type="GO" id="GO:0019628">
    <property type="term" value="P:urate catabolic process"/>
    <property type="evidence" value="ECO:0007669"/>
    <property type="project" value="TreeGrafter"/>
</dbReference>
<evidence type="ECO:0000256" key="5">
    <source>
        <dbReference type="ARBA" id="ARBA00022793"/>
    </source>
</evidence>
<evidence type="ECO:0000313" key="8">
    <source>
        <dbReference type="EMBL" id="AFL87193.1"/>
    </source>
</evidence>
<reference evidence="8 9" key="1">
    <citation type="submission" date="2012-06" db="EMBL/GenBank/DDBJ databases">
        <title>Complete genome of Terriglobus roseus DSM 18391.</title>
        <authorList>
            <consortium name="US DOE Joint Genome Institute (JGI-PGF)"/>
            <person name="Lucas S."/>
            <person name="Copeland A."/>
            <person name="Lapidus A."/>
            <person name="Glavina del Rio T."/>
            <person name="Dalin E."/>
            <person name="Tice H."/>
            <person name="Bruce D."/>
            <person name="Goodwin L."/>
            <person name="Pitluck S."/>
            <person name="Peters L."/>
            <person name="Mikhailova N."/>
            <person name="Munk A.C.C."/>
            <person name="Kyrpides N."/>
            <person name="Mavromatis K."/>
            <person name="Ivanova N."/>
            <person name="Brettin T."/>
            <person name="Detter J.C."/>
            <person name="Han C."/>
            <person name="Larimer F."/>
            <person name="Land M."/>
            <person name="Hauser L."/>
            <person name="Markowitz V."/>
            <person name="Cheng J.-F."/>
            <person name="Hugenholtz P."/>
            <person name="Woyke T."/>
            <person name="Wu D."/>
            <person name="Brambilla E."/>
            <person name="Klenk H.-P."/>
            <person name="Eisen J.A."/>
        </authorList>
    </citation>
    <scope>NUCLEOTIDE SEQUENCE [LARGE SCALE GENOMIC DNA]</scope>
    <source>
        <strain evidence="9">DSM 18391 / NRRL B-41598 / KBS 63</strain>
    </source>
</reference>
<keyword evidence="4" id="KW-0659">Purine metabolism</keyword>
<evidence type="ECO:0000256" key="3">
    <source>
        <dbReference type="ARBA" id="ARBA00012257"/>
    </source>
</evidence>
<evidence type="ECO:0000259" key="7">
    <source>
        <dbReference type="Pfam" id="PF09349"/>
    </source>
</evidence>
<dbReference type="EMBL" id="CP003379">
    <property type="protein sequence ID" value="AFL87193.1"/>
    <property type="molecule type" value="Genomic_DNA"/>
</dbReference>
<comment type="catalytic activity">
    <reaction evidence="1">
        <text>5-hydroxy-2-oxo-4-ureido-2,5-dihydro-1H-imidazole-5-carboxylate + H(+) = (S)-allantoin + CO2</text>
        <dbReference type="Rhea" id="RHEA:26301"/>
        <dbReference type="ChEBI" id="CHEBI:15378"/>
        <dbReference type="ChEBI" id="CHEBI:15678"/>
        <dbReference type="ChEBI" id="CHEBI:16526"/>
        <dbReference type="ChEBI" id="CHEBI:58639"/>
        <dbReference type="EC" id="4.1.1.97"/>
    </reaction>
</comment>
<evidence type="ECO:0000256" key="6">
    <source>
        <dbReference type="ARBA" id="ARBA00023239"/>
    </source>
</evidence>
<dbReference type="InterPro" id="IPR018020">
    <property type="entry name" value="OHCU_decarboxylase"/>
</dbReference>
<dbReference type="AlphaFoldDB" id="I3ZD75"/>
<evidence type="ECO:0000313" key="9">
    <source>
        <dbReference type="Proteomes" id="UP000006056"/>
    </source>
</evidence>
<dbReference type="Proteomes" id="UP000006056">
    <property type="component" value="Chromosome"/>
</dbReference>
<comment type="pathway">
    <text evidence="2">Purine metabolism; urate degradation; (S)-allantoin from urate: step 3/3.</text>
</comment>
<dbReference type="OrthoDB" id="9787041at2"/>
<evidence type="ECO:0000256" key="2">
    <source>
        <dbReference type="ARBA" id="ARBA00004754"/>
    </source>
</evidence>
<evidence type="ECO:0000256" key="4">
    <source>
        <dbReference type="ARBA" id="ARBA00022631"/>
    </source>
</evidence>
<dbReference type="Pfam" id="PF09349">
    <property type="entry name" value="OHCU_decarbox"/>
    <property type="match status" value="1"/>
</dbReference>
<dbReference type="InterPro" id="IPR017595">
    <property type="entry name" value="OHCU_decarboxylase-2"/>
</dbReference>
<dbReference type="Gene3D" id="1.10.3330.10">
    <property type="entry name" value="Oxo-4-hydroxy-4-carboxy-5-ureidoimidazoline decarboxylase"/>
    <property type="match status" value="1"/>
</dbReference>
<dbReference type="NCBIfam" id="NF010372">
    <property type="entry name" value="PRK13798.1"/>
    <property type="match status" value="1"/>
</dbReference>
<dbReference type="HOGENOM" id="CLU_092522_2_1_0"/>
<dbReference type="PANTHER" id="PTHR43466:SF1">
    <property type="entry name" value="2-OXO-4-HYDROXY-4-CARBOXY-5-UREIDOIMIDAZOLINE DECARBOXYLASE-RELATED"/>
    <property type="match status" value="1"/>
</dbReference>
<dbReference type="STRING" id="926566.Terro_0866"/>
<keyword evidence="5" id="KW-0210">Decarboxylase</keyword>
<accession>I3ZD75</accession>
<dbReference type="SUPFAM" id="SSF158694">
    <property type="entry name" value="UraD-Like"/>
    <property type="match status" value="1"/>
</dbReference>